<dbReference type="InterPro" id="IPR010753">
    <property type="entry name" value="DUF1330"/>
</dbReference>
<evidence type="ECO:0000313" key="3">
    <source>
        <dbReference type="Proteomes" id="UP000248616"/>
    </source>
</evidence>
<dbReference type="RefSeq" id="WP_111547648.1">
    <property type="nucleotide sequence ID" value="NZ_MZXV01000062.1"/>
</dbReference>
<dbReference type="Proteomes" id="UP000248616">
    <property type="component" value="Unassembled WGS sequence"/>
</dbReference>
<comment type="caution">
    <text evidence="2">The sequence shown here is derived from an EMBL/GenBank/DDBJ whole genome shotgun (WGS) entry which is preliminary data.</text>
</comment>
<protein>
    <submittedName>
        <fullName evidence="2">D-fructose-6-phosphate amidotransferase</fullName>
    </submittedName>
</protein>
<feature type="domain" description="DUF1330" evidence="1">
    <location>
        <begin position="3"/>
        <end position="94"/>
    </location>
</feature>
<sequence length="100" mass="11277">MAAYLIADVDIKDAAVFEEYRRDVPATEERYGGRYLGRGGATKVLEGDWEPHRLVIIEFPDMTSLMGWYNSPEYARLIEIRKRCASTRIIALEGIAAPAV</sequence>
<keyword evidence="2" id="KW-0808">Transferase</keyword>
<dbReference type="GO" id="GO:0016740">
    <property type="term" value="F:transferase activity"/>
    <property type="evidence" value="ECO:0007669"/>
    <property type="project" value="UniProtKB-KW"/>
</dbReference>
<reference evidence="3" key="1">
    <citation type="submission" date="2017-03" db="EMBL/GenBank/DDBJ databases">
        <authorList>
            <person name="Safronova V.I."/>
            <person name="Sazanova A.L."/>
            <person name="Chirak E.R."/>
        </authorList>
    </citation>
    <scope>NUCLEOTIDE SEQUENCE [LARGE SCALE GENOMIC DNA]</scope>
    <source>
        <strain evidence="3">Ach-343</strain>
    </source>
</reference>
<dbReference type="OrthoDB" id="9806380at2"/>
<dbReference type="Gene3D" id="3.30.70.100">
    <property type="match status" value="1"/>
</dbReference>
<dbReference type="InterPro" id="IPR011008">
    <property type="entry name" value="Dimeric_a/b-barrel"/>
</dbReference>
<dbReference type="Pfam" id="PF07045">
    <property type="entry name" value="DUF1330"/>
    <property type="match status" value="1"/>
</dbReference>
<accession>A0A2W7BWF4</accession>
<dbReference type="PANTHER" id="PTHR41521:SF4">
    <property type="entry name" value="BLR0684 PROTEIN"/>
    <property type="match status" value="1"/>
</dbReference>
<dbReference type="SUPFAM" id="SSF54909">
    <property type="entry name" value="Dimeric alpha+beta barrel"/>
    <property type="match status" value="1"/>
</dbReference>
<gene>
    <name evidence="2" type="ORF">B5V02_28525</name>
</gene>
<keyword evidence="3" id="KW-1185">Reference proteome</keyword>
<evidence type="ECO:0000313" key="2">
    <source>
        <dbReference type="EMBL" id="PZV35022.1"/>
    </source>
</evidence>
<dbReference type="EMBL" id="MZXV01000062">
    <property type="protein sequence ID" value="PZV35022.1"/>
    <property type="molecule type" value="Genomic_DNA"/>
</dbReference>
<dbReference type="AlphaFoldDB" id="A0A2W7BWF4"/>
<organism evidence="2 3">
    <name type="scientific">Mesorhizobium kowhaii</name>
    <dbReference type="NCBI Taxonomy" id="1300272"/>
    <lineage>
        <taxon>Bacteria</taxon>
        <taxon>Pseudomonadati</taxon>
        <taxon>Pseudomonadota</taxon>
        <taxon>Alphaproteobacteria</taxon>
        <taxon>Hyphomicrobiales</taxon>
        <taxon>Phyllobacteriaceae</taxon>
        <taxon>Mesorhizobium</taxon>
    </lineage>
</organism>
<name>A0A2W7BWF4_9HYPH</name>
<proteinExistence type="predicted"/>
<dbReference type="PANTHER" id="PTHR41521">
    <property type="match status" value="1"/>
</dbReference>
<evidence type="ECO:0000259" key="1">
    <source>
        <dbReference type="Pfam" id="PF07045"/>
    </source>
</evidence>